<sequence>MPRRSNSGSGSGDSRNGNAGGGRSKRWRSRSRSQGRLGSNGGGGGGGGGGDQSHDGTNNDSSVGYASTATGGASSTVTGADNNSNNNNGNNDFCYTSPPPVRKSGLTGNISSLFRTAFNRGSSGGSGSANDQQQTNALDQESQGYTPPLGSVMSPERNVAYNAAAYKRNNSGTQWLDSTNNNDNNNTSKQKRKGSRFGFGGGSNNDNNKINNNLSVNSESTGRAPSISRSHSRLFYSNADDDSDSDNSFDERSRSSHQSGSRATTPNTFATGDYTQSNETNSYKYDDETATSYITDGTGTLSKSQSSRGQNRKSSSSKTNKKGQRRRHPNGEEYDDDDDDDSVPSTTILRYRGFSTSIQSLFLDEALVCASMGCFGLILSNRTEFLLQLRNDRRGVQWGRSSSRRTLPSRIVAYALLLTLLLIGITFVVWGFGSNSDNKNSYAFNNGSYNKGGSSSSGSGSSSSSYNDDMANQNDDGGGNNNDDNNGNDDNANNNNNDDGGNADDGGNNNYYYNNDDGGNNQAVDDDDANAAANDDGNYNGNNDDEGNNDDYDGNDDANGGRQLDRQATRRRRQSSARIDDAKENTSTSSAFPQQRQQHRMNGIFKIRNMKDAIWEPAIDFLSDEWYRPYEEKHSARRMKYQKQHKYSHRTRIRELENTDDNYADNGDASSLSSGSTRDLASDLRMSLIVAFLVVLGILGRRRRMRTRYYLVRARAQEDHLFYASSGTGIKRVGFQDSREDQYEGACSHTLCGCYPIDPPREGDEIEDEVQVNDEGVSQRKKKPHNEDCISRGFNCLMGLCCGFICKCWFQCLSICSLAQEAREIRLLVPTRFQRVDYITHQPFHEYQKEVSDLRRGWMGKTRKKSGIMPHFNALSRLSRYILILSLSLTIVIAATLFFNPRASFSWPDVIILSATFLQSFLVIWVVHWIFHKSDLSLDAVIKFFAAGFVIAVPSAFFFEGVLVNFTLSSAYMVYGLGDFMGGEGFAEWITQHYRLLWIVVEIFNAYVVAAVTEELCKYYTFRCMEHPDLLFLTGLVSTTQDERAMEGGVVKYPFSSHQVQQTNMKNPYDDDASAYSRSSRNSHRSKGKNADLDSEEEFDEDEQDVRTYRQKAAAVTTSMICVAVGLACAENFLYVFLLGGTGDMEDGASAMDGYLQEWIVLFFRSVFPVHALAAAMQSVNMIRKFVETEDINGHRIGVGRIILPAVIMHGSFDAVLLGINFFIETSWDDYMNENDGEVAEGDSSPYNPVLVNIIAWLSIVLVMLVGFLWYYNENRSQRLRLIELEEREKANQAGSSGYKSPKAPHVSDVELV</sequence>
<feature type="transmembrane region" description="Helical" evidence="2">
    <location>
        <begin position="881"/>
        <end position="899"/>
    </location>
</feature>
<feature type="transmembrane region" description="Helical" evidence="2">
    <location>
        <begin position="361"/>
        <end position="380"/>
    </location>
</feature>
<feature type="compositionally biased region" description="Low complexity" evidence="1">
    <location>
        <begin position="452"/>
        <end position="523"/>
    </location>
</feature>
<keyword evidence="4" id="KW-1185">Reference proteome</keyword>
<feature type="region of interest" description="Disordered" evidence="1">
    <location>
        <begin position="449"/>
        <end position="598"/>
    </location>
</feature>
<feature type="compositionally biased region" description="Acidic residues" evidence="1">
    <location>
        <begin position="1093"/>
        <end position="1104"/>
    </location>
</feature>
<feature type="compositionally biased region" description="Low complexity" evidence="1">
    <location>
        <begin position="61"/>
        <end position="91"/>
    </location>
</feature>
<feature type="transmembrane region" description="Helical" evidence="2">
    <location>
        <begin position="995"/>
        <end position="1013"/>
    </location>
</feature>
<feature type="region of interest" description="Disordered" evidence="1">
    <location>
        <begin position="117"/>
        <end position="154"/>
    </location>
</feature>
<evidence type="ECO:0000313" key="4">
    <source>
        <dbReference type="Proteomes" id="UP000095751"/>
    </source>
</evidence>
<dbReference type="OrthoDB" id="46582at2759"/>
<keyword evidence="2" id="KW-1133">Transmembrane helix</keyword>
<feature type="region of interest" description="Disordered" evidence="1">
    <location>
        <begin position="656"/>
        <end position="676"/>
    </location>
</feature>
<evidence type="ECO:0000256" key="2">
    <source>
        <dbReference type="SAM" id="Phobius"/>
    </source>
</evidence>
<name>A0A1E7F6S6_9STRA</name>
<protein>
    <recommendedName>
        <fullName evidence="5">PrsW family intramembrane metalloprotease</fullName>
    </recommendedName>
</protein>
<feature type="compositionally biased region" description="Low complexity" evidence="1">
    <location>
        <begin position="204"/>
        <end position="218"/>
    </location>
</feature>
<feature type="compositionally biased region" description="Acidic residues" evidence="1">
    <location>
        <begin position="543"/>
        <end position="556"/>
    </location>
</feature>
<keyword evidence="2" id="KW-0812">Transmembrane</keyword>
<feature type="transmembrane region" description="Helical" evidence="2">
    <location>
        <begin position="944"/>
        <end position="975"/>
    </location>
</feature>
<feature type="region of interest" description="Disordered" evidence="1">
    <location>
        <begin position="1066"/>
        <end position="1104"/>
    </location>
</feature>
<keyword evidence="2" id="KW-0472">Membrane</keyword>
<feature type="compositionally biased region" description="Basic residues" evidence="1">
    <location>
        <begin position="319"/>
        <end position="328"/>
    </location>
</feature>
<feature type="compositionally biased region" description="Polar residues" evidence="1">
    <location>
        <begin position="257"/>
        <end position="283"/>
    </location>
</feature>
<feature type="compositionally biased region" description="Acidic residues" evidence="1">
    <location>
        <begin position="332"/>
        <end position="342"/>
    </location>
</feature>
<feature type="compositionally biased region" description="Low complexity" evidence="1">
    <location>
        <begin position="177"/>
        <end position="188"/>
    </location>
</feature>
<feature type="transmembrane region" description="Helical" evidence="2">
    <location>
        <begin position="1202"/>
        <end position="1224"/>
    </location>
</feature>
<feature type="compositionally biased region" description="Acidic residues" evidence="1">
    <location>
        <begin position="239"/>
        <end position="248"/>
    </location>
</feature>
<feature type="compositionally biased region" description="Basic residues" evidence="1">
    <location>
        <begin position="23"/>
        <end position="33"/>
    </location>
</feature>
<dbReference type="EMBL" id="KV784361">
    <property type="protein sequence ID" value="OEU13715.1"/>
    <property type="molecule type" value="Genomic_DNA"/>
</dbReference>
<proteinExistence type="predicted"/>
<feature type="transmembrane region" description="Helical" evidence="2">
    <location>
        <begin position="411"/>
        <end position="432"/>
    </location>
</feature>
<feature type="region of interest" description="Disordered" evidence="1">
    <location>
        <begin position="1292"/>
        <end position="1313"/>
    </location>
</feature>
<dbReference type="InParanoid" id="A0A1E7F6S6"/>
<feature type="compositionally biased region" description="Low complexity" evidence="1">
    <location>
        <begin position="530"/>
        <end position="542"/>
    </location>
</feature>
<feature type="transmembrane region" description="Helical" evidence="2">
    <location>
        <begin position="1250"/>
        <end position="1272"/>
    </location>
</feature>
<gene>
    <name evidence="3" type="ORF">FRACYDRAFT_242060</name>
</gene>
<feature type="compositionally biased region" description="Gly residues" evidence="1">
    <location>
        <begin position="38"/>
        <end position="51"/>
    </location>
</feature>
<accession>A0A1E7F6S6</accession>
<feature type="compositionally biased region" description="Polar residues" evidence="1">
    <location>
        <begin position="129"/>
        <end position="145"/>
    </location>
</feature>
<feature type="compositionally biased region" description="Low complexity" evidence="1">
    <location>
        <begin position="302"/>
        <end position="318"/>
    </location>
</feature>
<feature type="region of interest" description="Disordered" evidence="1">
    <location>
        <begin position="171"/>
        <end position="342"/>
    </location>
</feature>
<feature type="compositionally biased region" description="Polar residues" evidence="1">
    <location>
        <begin position="585"/>
        <end position="596"/>
    </location>
</feature>
<dbReference type="Proteomes" id="UP000095751">
    <property type="component" value="Unassembled WGS sequence"/>
</dbReference>
<feature type="region of interest" description="Disordered" evidence="1">
    <location>
        <begin position="1"/>
        <end position="100"/>
    </location>
</feature>
<evidence type="ECO:0000256" key="1">
    <source>
        <dbReference type="SAM" id="MobiDB-lite"/>
    </source>
</evidence>
<feature type="transmembrane region" description="Helical" evidence="2">
    <location>
        <begin position="911"/>
        <end position="932"/>
    </location>
</feature>
<dbReference type="KEGG" id="fcy:FRACYDRAFT_242060"/>
<feature type="transmembrane region" description="Helical" evidence="2">
    <location>
        <begin position="1113"/>
        <end position="1139"/>
    </location>
</feature>
<evidence type="ECO:0008006" key="5">
    <source>
        <dbReference type="Google" id="ProtNLM"/>
    </source>
</evidence>
<feature type="transmembrane region" description="Helical" evidence="2">
    <location>
        <begin position="1159"/>
        <end position="1181"/>
    </location>
</feature>
<feature type="compositionally biased region" description="Polar residues" evidence="1">
    <location>
        <begin position="290"/>
        <end position="301"/>
    </location>
</feature>
<feature type="compositionally biased region" description="Low complexity" evidence="1">
    <location>
        <begin position="1"/>
        <end position="17"/>
    </location>
</feature>
<reference evidence="3 4" key="1">
    <citation type="submission" date="2016-09" db="EMBL/GenBank/DDBJ databases">
        <title>Extensive genetic diversity and differential bi-allelic expression allows diatom success in the polar Southern Ocean.</title>
        <authorList>
            <consortium name="DOE Joint Genome Institute"/>
            <person name="Mock T."/>
            <person name="Otillar R.P."/>
            <person name="Strauss J."/>
            <person name="Dupont C."/>
            <person name="Frickenhaus S."/>
            <person name="Maumus F."/>
            <person name="Mcmullan M."/>
            <person name="Sanges R."/>
            <person name="Schmutz J."/>
            <person name="Toseland A."/>
            <person name="Valas R."/>
            <person name="Veluchamy A."/>
            <person name="Ward B.J."/>
            <person name="Allen A."/>
            <person name="Barry K."/>
            <person name="Falciatore A."/>
            <person name="Ferrante M."/>
            <person name="Fortunato A.E."/>
            <person name="Gloeckner G."/>
            <person name="Gruber A."/>
            <person name="Hipkin R."/>
            <person name="Janech M."/>
            <person name="Kroth P."/>
            <person name="Leese F."/>
            <person name="Lindquist E."/>
            <person name="Lyon B.R."/>
            <person name="Martin J."/>
            <person name="Mayer C."/>
            <person name="Parker M."/>
            <person name="Quesneville H."/>
            <person name="Raymond J."/>
            <person name="Uhlig C."/>
            <person name="Valentin K.U."/>
            <person name="Worden A.Z."/>
            <person name="Armbrust E.V."/>
            <person name="Bowler C."/>
            <person name="Green B."/>
            <person name="Moulton V."/>
            <person name="Van Oosterhout C."/>
            <person name="Grigoriev I."/>
        </authorList>
    </citation>
    <scope>NUCLEOTIDE SEQUENCE [LARGE SCALE GENOMIC DNA]</scope>
    <source>
        <strain evidence="3 4">CCMP1102</strain>
    </source>
</reference>
<evidence type="ECO:0000313" key="3">
    <source>
        <dbReference type="EMBL" id="OEU13715.1"/>
    </source>
</evidence>
<feature type="transmembrane region" description="Helical" evidence="2">
    <location>
        <begin position="684"/>
        <end position="700"/>
    </location>
</feature>
<organism evidence="3 4">
    <name type="scientific">Fragilariopsis cylindrus CCMP1102</name>
    <dbReference type="NCBI Taxonomy" id="635003"/>
    <lineage>
        <taxon>Eukaryota</taxon>
        <taxon>Sar</taxon>
        <taxon>Stramenopiles</taxon>
        <taxon>Ochrophyta</taxon>
        <taxon>Bacillariophyta</taxon>
        <taxon>Bacillariophyceae</taxon>
        <taxon>Bacillariophycidae</taxon>
        <taxon>Bacillariales</taxon>
        <taxon>Bacillariaceae</taxon>
        <taxon>Fragilariopsis</taxon>
    </lineage>
</organism>
<feature type="compositionally biased region" description="Polar residues" evidence="1">
    <location>
        <begin position="219"/>
        <end position="229"/>
    </location>
</feature>